<dbReference type="GO" id="GO:0006811">
    <property type="term" value="P:monoatomic ion transport"/>
    <property type="evidence" value="ECO:0007669"/>
    <property type="project" value="UniProtKB-KW"/>
</dbReference>
<dbReference type="GO" id="GO:0042910">
    <property type="term" value="F:xenobiotic transmembrane transporter activity"/>
    <property type="evidence" value="ECO:0007669"/>
    <property type="project" value="InterPro"/>
</dbReference>
<feature type="transmembrane region" description="Helical" evidence="10">
    <location>
        <begin position="89"/>
        <end position="107"/>
    </location>
</feature>
<evidence type="ECO:0000256" key="4">
    <source>
        <dbReference type="ARBA" id="ARBA00022475"/>
    </source>
</evidence>
<dbReference type="InterPro" id="IPR050222">
    <property type="entry name" value="MATE_MdtK"/>
</dbReference>
<dbReference type="RefSeq" id="WP_090847914.1">
    <property type="nucleotide sequence ID" value="NZ_FNXG01000003.1"/>
</dbReference>
<evidence type="ECO:0000256" key="10">
    <source>
        <dbReference type="SAM" id="Phobius"/>
    </source>
</evidence>
<feature type="transmembrane region" description="Helical" evidence="10">
    <location>
        <begin position="269"/>
        <end position="291"/>
    </location>
</feature>
<protein>
    <recommendedName>
        <fullName evidence="9">Multidrug-efflux transporter</fullName>
    </recommendedName>
</protein>
<dbReference type="OrthoDB" id="9780160at2"/>
<dbReference type="PANTHER" id="PTHR43298">
    <property type="entry name" value="MULTIDRUG RESISTANCE PROTEIN NORM-RELATED"/>
    <property type="match status" value="1"/>
</dbReference>
<keyword evidence="7" id="KW-0406">Ion transport</keyword>
<keyword evidence="5 10" id="KW-0812">Transmembrane</keyword>
<proteinExistence type="predicted"/>
<dbReference type="CDD" id="cd13131">
    <property type="entry name" value="MATE_NorM_like"/>
    <property type="match status" value="1"/>
</dbReference>
<dbReference type="PANTHER" id="PTHR43298:SF2">
    <property type="entry name" value="FMN_FAD EXPORTER YEEO-RELATED"/>
    <property type="match status" value="1"/>
</dbReference>
<keyword evidence="4" id="KW-1003">Cell membrane</keyword>
<dbReference type="GO" id="GO:0005886">
    <property type="term" value="C:plasma membrane"/>
    <property type="evidence" value="ECO:0007669"/>
    <property type="project" value="UniProtKB-SubCell"/>
</dbReference>
<name>A0A1H6MHI3_9RHOB</name>
<feature type="transmembrane region" description="Helical" evidence="10">
    <location>
        <begin position="393"/>
        <end position="413"/>
    </location>
</feature>
<evidence type="ECO:0000256" key="6">
    <source>
        <dbReference type="ARBA" id="ARBA00022989"/>
    </source>
</evidence>
<dbReference type="Pfam" id="PF01554">
    <property type="entry name" value="MatE"/>
    <property type="match status" value="2"/>
</dbReference>
<accession>A0A1H6MHI3</accession>
<keyword evidence="2" id="KW-0813">Transport</keyword>
<keyword evidence="6 10" id="KW-1133">Transmembrane helix</keyword>
<feature type="transmembrane region" description="Helical" evidence="10">
    <location>
        <begin position="419"/>
        <end position="437"/>
    </location>
</feature>
<evidence type="ECO:0000313" key="11">
    <source>
        <dbReference type="EMBL" id="SEH97067.1"/>
    </source>
</evidence>
<feature type="transmembrane region" description="Helical" evidence="10">
    <location>
        <begin position="193"/>
        <end position="214"/>
    </location>
</feature>
<evidence type="ECO:0000256" key="2">
    <source>
        <dbReference type="ARBA" id="ARBA00022448"/>
    </source>
</evidence>
<sequence length="459" mass="48485">MSLRPHLTATLLLGLPLVGTHVGRMLIGVTDTVLIGRYGVVELAALVLATSYFFILVMLGSGYALGVMGVIASARAQGEAAELRRATRMALWVSVLHCVVIAPLMWWSGPILIALGQEPQVAALGQLWLRVMLFAMPPVLAGMVFNSYLAALGRPNLVLAITVIGLPVNALLNWLLIFGHWGLPELGVRGSGLASLTVNWLQLAALAGCAAWLPEGREYRLFQRLWRPDWPAFRAVLALGLPIGLTLVAETGMFTGANVLMGWFGAEALAAHGIALQIAGLTFMVHLGISNAATIRVGTAHGGGDAAGLRQAALAAIILSAGFAVLPMTAFLTIPELLTGLYLNPADPRAPQIVALAASLMVYAGLFQLVDAMQAIALGILRGMQDTRVPMWLAIFSYWLVGLPAGWALAFPLGMGPPGLWLGLLCGLSAAAVLLMTRFWRAAPRLDGAAALVRGAQPR</sequence>
<evidence type="ECO:0000256" key="5">
    <source>
        <dbReference type="ARBA" id="ARBA00022692"/>
    </source>
</evidence>
<evidence type="ECO:0000256" key="8">
    <source>
        <dbReference type="ARBA" id="ARBA00023136"/>
    </source>
</evidence>
<dbReference type="InterPro" id="IPR048279">
    <property type="entry name" value="MdtK-like"/>
</dbReference>
<feature type="transmembrane region" description="Helical" evidence="10">
    <location>
        <begin position="312"/>
        <end position="334"/>
    </location>
</feature>
<dbReference type="PIRSF" id="PIRSF006603">
    <property type="entry name" value="DinF"/>
    <property type="match status" value="1"/>
</dbReference>
<feature type="transmembrane region" description="Helical" evidence="10">
    <location>
        <begin position="43"/>
        <end position="68"/>
    </location>
</feature>
<gene>
    <name evidence="11" type="ORF">SAMN04488075_1981</name>
</gene>
<dbReference type="EMBL" id="FNXG01000003">
    <property type="protein sequence ID" value="SEH97067.1"/>
    <property type="molecule type" value="Genomic_DNA"/>
</dbReference>
<evidence type="ECO:0000256" key="3">
    <source>
        <dbReference type="ARBA" id="ARBA00022449"/>
    </source>
</evidence>
<comment type="subcellular location">
    <subcellularLocation>
        <location evidence="1">Cell inner membrane</location>
        <topology evidence="1">Multi-pass membrane protein</topology>
    </subcellularLocation>
</comment>
<keyword evidence="3" id="KW-0050">Antiport</keyword>
<feature type="transmembrane region" description="Helical" evidence="10">
    <location>
        <begin position="127"/>
        <end position="145"/>
    </location>
</feature>
<evidence type="ECO:0000256" key="7">
    <source>
        <dbReference type="ARBA" id="ARBA00023065"/>
    </source>
</evidence>
<dbReference type="GO" id="GO:0015297">
    <property type="term" value="F:antiporter activity"/>
    <property type="evidence" value="ECO:0007669"/>
    <property type="project" value="UniProtKB-KW"/>
</dbReference>
<keyword evidence="8 10" id="KW-0472">Membrane</keyword>
<dbReference type="InterPro" id="IPR002528">
    <property type="entry name" value="MATE_fam"/>
</dbReference>
<dbReference type="STRING" id="65735.SAMN04488075_1981"/>
<dbReference type="AlphaFoldDB" id="A0A1H6MHI3"/>
<organism evidence="11 12">
    <name type="scientific">Paracoccus alkenifer</name>
    <dbReference type="NCBI Taxonomy" id="65735"/>
    <lineage>
        <taxon>Bacteria</taxon>
        <taxon>Pseudomonadati</taxon>
        <taxon>Pseudomonadota</taxon>
        <taxon>Alphaproteobacteria</taxon>
        <taxon>Rhodobacterales</taxon>
        <taxon>Paracoccaceae</taxon>
        <taxon>Paracoccus</taxon>
    </lineage>
</organism>
<keyword evidence="12" id="KW-1185">Reference proteome</keyword>
<dbReference type="NCBIfam" id="TIGR00797">
    <property type="entry name" value="matE"/>
    <property type="match status" value="1"/>
</dbReference>
<dbReference type="Proteomes" id="UP000199125">
    <property type="component" value="Unassembled WGS sequence"/>
</dbReference>
<reference evidence="12" key="1">
    <citation type="submission" date="2016-10" db="EMBL/GenBank/DDBJ databases">
        <authorList>
            <person name="Varghese N."/>
            <person name="Submissions S."/>
        </authorList>
    </citation>
    <scope>NUCLEOTIDE SEQUENCE [LARGE SCALE GENOMIC DNA]</scope>
    <source>
        <strain evidence="12">DSM 11593</strain>
    </source>
</reference>
<evidence type="ECO:0000256" key="1">
    <source>
        <dbReference type="ARBA" id="ARBA00004429"/>
    </source>
</evidence>
<evidence type="ECO:0000313" key="12">
    <source>
        <dbReference type="Proteomes" id="UP000199125"/>
    </source>
</evidence>
<feature type="transmembrane region" description="Helical" evidence="10">
    <location>
        <begin position="157"/>
        <end position="181"/>
    </location>
</feature>
<feature type="transmembrane region" description="Helical" evidence="10">
    <location>
        <begin position="354"/>
        <end position="381"/>
    </location>
</feature>
<feature type="transmembrane region" description="Helical" evidence="10">
    <location>
        <begin position="235"/>
        <end position="257"/>
    </location>
</feature>
<evidence type="ECO:0000256" key="9">
    <source>
        <dbReference type="ARBA" id="ARBA00031636"/>
    </source>
</evidence>